<dbReference type="EMBL" id="OZ034822">
    <property type="protein sequence ID" value="CAL1412402.1"/>
    <property type="molecule type" value="Genomic_DNA"/>
</dbReference>
<dbReference type="Proteomes" id="UP001497516">
    <property type="component" value="Chromosome 9"/>
</dbReference>
<protein>
    <recommendedName>
        <fullName evidence="2">Plant heme peroxidase family profile domain-containing protein</fullName>
    </recommendedName>
</protein>
<dbReference type="InterPro" id="IPR002016">
    <property type="entry name" value="Haem_peroxidase"/>
</dbReference>
<sequence length="101" mass="11410">MNEIALRHGYNSLFILTLTHASLNLHPLKNNQPSEFRIPHNHHHVPSLLITSISHAIHHRQTASVMRFQFNDCFVNGCDGSMLMDDTNNTTSISFESSSVL</sequence>
<dbReference type="GO" id="GO:0004601">
    <property type="term" value="F:peroxidase activity"/>
    <property type="evidence" value="ECO:0007669"/>
    <property type="project" value="InterPro"/>
</dbReference>
<reference evidence="3 4" key="1">
    <citation type="submission" date="2024-04" db="EMBL/GenBank/DDBJ databases">
        <authorList>
            <person name="Fracassetti M."/>
        </authorList>
    </citation>
    <scope>NUCLEOTIDE SEQUENCE [LARGE SCALE GENOMIC DNA]</scope>
</reference>
<evidence type="ECO:0000313" key="4">
    <source>
        <dbReference type="Proteomes" id="UP001497516"/>
    </source>
</evidence>
<gene>
    <name evidence="3" type="ORF">LTRI10_LOCUS51701</name>
</gene>
<dbReference type="AlphaFoldDB" id="A0AAV2GQ66"/>
<organism evidence="3 4">
    <name type="scientific">Linum trigynum</name>
    <dbReference type="NCBI Taxonomy" id="586398"/>
    <lineage>
        <taxon>Eukaryota</taxon>
        <taxon>Viridiplantae</taxon>
        <taxon>Streptophyta</taxon>
        <taxon>Embryophyta</taxon>
        <taxon>Tracheophyta</taxon>
        <taxon>Spermatophyta</taxon>
        <taxon>Magnoliopsida</taxon>
        <taxon>eudicotyledons</taxon>
        <taxon>Gunneridae</taxon>
        <taxon>Pentapetalae</taxon>
        <taxon>rosids</taxon>
        <taxon>fabids</taxon>
        <taxon>Malpighiales</taxon>
        <taxon>Linaceae</taxon>
        <taxon>Linum</taxon>
    </lineage>
</organism>
<dbReference type="Gene3D" id="1.10.520.10">
    <property type="match status" value="1"/>
</dbReference>
<proteinExistence type="inferred from homology"/>
<dbReference type="GO" id="GO:0020037">
    <property type="term" value="F:heme binding"/>
    <property type="evidence" value="ECO:0007669"/>
    <property type="project" value="InterPro"/>
</dbReference>
<evidence type="ECO:0000313" key="3">
    <source>
        <dbReference type="EMBL" id="CAL1412402.1"/>
    </source>
</evidence>
<keyword evidence="4" id="KW-1185">Reference proteome</keyword>
<dbReference type="InterPro" id="IPR010255">
    <property type="entry name" value="Haem_peroxidase_sf"/>
</dbReference>
<evidence type="ECO:0000259" key="2">
    <source>
        <dbReference type="PROSITE" id="PS50873"/>
    </source>
</evidence>
<dbReference type="SUPFAM" id="SSF48113">
    <property type="entry name" value="Heme-dependent peroxidases"/>
    <property type="match status" value="1"/>
</dbReference>
<comment type="similarity">
    <text evidence="1">Belongs to the peroxidase family.</text>
</comment>
<evidence type="ECO:0000256" key="1">
    <source>
        <dbReference type="RuleBase" id="RU004241"/>
    </source>
</evidence>
<name>A0AAV2GQ66_9ROSI</name>
<feature type="domain" description="Plant heme peroxidase family profile" evidence="2">
    <location>
        <begin position="62"/>
        <end position="101"/>
    </location>
</feature>
<dbReference type="Pfam" id="PF00141">
    <property type="entry name" value="peroxidase"/>
    <property type="match status" value="1"/>
</dbReference>
<accession>A0AAV2GQ66</accession>
<dbReference type="PROSITE" id="PS50873">
    <property type="entry name" value="PEROXIDASE_4"/>
    <property type="match status" value="1"/>
</dbReference>
<dbReference type="GO" id="GO:0006979">
    <property type="term" value="P:response to oxidative stress"/>
    <property type="evidence" value="ECO:0007669"/>
    <property type="project" value="InterPro"/>
</dbReference>